<gene>
    <name evidence="2" type="ORF">B0J15DRAFT_519750</name>
</gene>
<comment type="caution">
    <text evidence="2">The sequence shown here is derived from an EMBL/GenBank/DDBJ whole genome shotgun (WGS) entry which is preliminary data.</text>
</comment>
<dbReference type="PANTHER" id="PTHR24148">
    <property type="entry name" value="ANKYRIN REPEAT DOMAIN-CONTAINING PROTEIN 39 HOMOLOG-RELATED"/>
    <property type="match status" value="1"/>
</dbReference>
<dbReference type="Pfam" id="PF06985">
    <property type="entry name" value="HET"/>
    <property type="match status" value="1"/>
</dbReference>
<accession>A0A9P9L337</accession>
<keyword evidence="3" id="KW-1185">Reference proteome</keyword>
<feature type="domain" description="Heterokaryon incompatibility" evidence="1">
    <location>
        <begin position="104"/>
        <end position="198"/>
    </location>
</feature>
<sequence length="489" mass="55261">MHHELKNTLPLGWKMFHTSTGRYIFSFAGTNGLKSAWTHPDSTYQYLVEDTSFDDNDQDSLSFEAISYARGSTQDPLQALIEYPSQPRGFAYLDIGQNLANALRHLHVFRLAGIFSRASRVVIWLGPVSEDSSEAFDKLRHLGEQVVSVEDDWVPSPGTVEPDWYRPDYKLPFSREIISAIEKLLRQDWFRRMWVLQESILASSQSIIHCGHSQIPWIIFSNAVCSLESKGGQFPKSFQDVLQAPVWMTLDPKPWSIADTFRVLIEHTKRLDLLGVWNPEKNRKTDCPSWVLDFREPKYVRKPLSHQFCTLNSACHVRFQPPDELRVTGIKIATLDHGPRMPPVDKDIWDGSDEDMIEIIRKAYAISLVAGNLHSRYPNETRLADLSNALFGGHAVEGVTDVDNLSVSERDALDKVVGRSVSFSTNGVIGLCPRTSRAGDVVAVILGCQSPMLLRPQPEGRYKVLGECYHGCWLELLSHKDTQELVLGT</sequence>
<evidence type="ECO:0000313" key="2">
    <source>
        <dbReference type="EMBL" id="KAH7273271.1"/>
    </source>
</evidence>
<dbReference type="OrthoDB" id="4850726at2759"/>
<dbReference type="Pfam" id="PF26639">
    <property type="entry name" value="Het-6_barrel"/>
    <property type="match status" value="1"/>
</dbReference>
<dbReference type="PANTHER" id="PTHR24148:SF73">
    <property type="entry name" value="HET DOMAIN PROTEIN (AFU_ORTHOLOGUE AFUA_8G01020)"/>
    <property type="match status" value="1"/>
</dbReference>
<dbReference type="Proteomes" id="UP000736672">
    <property type="component" value="Unassembled WGS sequence"/>
</dbReference>
<name>A0A9P9L337_FUSSL</name>
<organism evidence="2 3">
    <name type="scientific">Fusarium solani</name>
    <name type="common">Filamentous fungus</name>
    <dbReference type="NCBI Taxonomy" id="169388"/>
    <lineage>
        <taxon>Eukaryota</taxon>
        <taxon>Fungi</taxon>
        <taxon>Dikarya</taxon>
        <taxon>Ascomycota</taxon>
        <taxon>Pezizomycotina</taxon>
        <taxon>Sordariomycetes</taxon>
        <taxon>Hypocreomycetidae</taxon>
        <taxon>Hypocreales</taxon>
        <taxon>Nectriaceae</taxon>
        <taxon>Fusarium</taxon>
        <taxon>Fusarium solani species complex</taxon>
    </lineage>
</organism>
<protein>
    <recommendedName>
        <fullName evidence="1">Heterokaryon incompatibility domain-containing protein</fullName>
    </recommendedName>
</protein>
<dbReference type="AlphaFoldDB" id="A0A9P9L337"/>
<dbReference type="EMBL" id="JAGTJS010000002">
    <property type="protein sequence ID" value="KAH7273271.1"/>
    <property type="molecule type" value="Genomic_DNA"/>
</dbReference>
<reference evidence="2" key="1">
    <citation type="journal article" date="2021" name="Nat. Commun.">
        <title>Genetic determinants of endophytism in the Arabidopsis root mycobiome.</title>
        <authorList>
            <person name="Mesny F."/>
            <person name="Miyauchi S."/>
            <person name="Thiergart T."/>
            <person name="Pickel B."/>
            <person name="Atanasova L."/>
            <person name="Karlsson M."/>
            <person name="Huettel B."/>
            <person name="Barry K.W."/>
            <person name="Haridas S."/>
            <person name="Chen C."/>
            <person name="Bauer D."/>
            <person name="Andreopoulos W."/>
            <person name="Pangilinan J."/>
            <person name="LaButti K."/>
            <person name="Riley R."/>
            <person name="Lipzen A."/>
            <person name="Clum A."/>
            <person name="Drula E."/>
            <person name="Henrissat B."/>
            <person name="Kohler A."/>
            <person name="Grigoriev I.V."/>
            <person name="Martin F.M."/>
            <person name="Hacquard S."/>
        </authorList>
    </citation>
    <scope>NUCLEOTIDE SEQUENCE</scope>
    <source>
        <strain evidence="2">FSSC 5 MPI-SDFR-AT-0091</strain>
    </source>
</reference>
<proteinExistence type="predicted"/>
<evidence type="ECO:0000259" key="1">
    <source>
        <dbReference type="Pfam" id="PF06985"/>
    </source>
</evidence>
<dbReference type="InterPro" id="IPR010730">
    <property type="entry name" value="HET"/>
</dbReference>
<evidence type="ECO:0000313" key="3">
    <source>
        <dbReference type="Proteomes" id="UP000736672"/>
    </source>
</evidence>
<dbReference type="InterPro" id="IPR052895">
    <property type="entry name" value="HetReg/Transcr_Mod"/>
</dbReference>